<dbReference type="InterPro" id="IPR013078">
    <property type="entry name" value="His_Pase_superF_clade-1"/>
</dbReference>
<dbReference type="InterPro" id="IPR050275">
    <property type="entry name" value="PGM_Phosphatase"/>
</dbReference>
<dbReference type="Proteomes" id="UP000799764">
    <property type="component" value="Unassembled WGS sequence"/>
</dbReference>
<dbReference type="PANTHER" id="PTHR48100">
    <property type="entry name" value="BROAD-SPECIFICITY PHOSPHATASE YOR283W-RELATED"/>
    <property type="match status" value="1"/>
</dbReference>
<dbReference type="CDD" id="cd07067">
    <property type="entry name" value="HP_PGM_like"/>
    <property type="match status" value="1"/>
</dbReference>
<evidence type="ECO:0000313" key="3">
    <source>
        <dbReference type="Proteomes" id="UP000799764"/>
    </source>
</evidence>
<dbReference type="EMBL" id="MU001509">
    <property type="protein sequence ID" value="KAF2439505.1"/>
    <property type="molecule type" value="Genomic_DNA"/>
</dbReference>
<dbReference type="InterPro" id="IPR029033">
    <property type="entry name" value="His_PPase_superfam"/>
</dbReference>
<dbReference type="GO" id="GO:0005737">
    <property type="term" value="C:cytoplasm"/>
    <property type="evidence" value="ECO:0007669"/>
    <property type="project" value="TreeGrafter"/>
</dbReference>
<protein>
    <submittedName>
        <fullName evidence="2">Phosphoglycerate mutase family protein</fullName>
    </submittedName>
</protein>
<gene>
    <name evidence="2" type="ORF">P171DRAFT_458034</name>
</gene>
<organism evidence="2 3">
    <name type="scientific">Karstenula rhodostoma CBS 690.94</name>
    <dbReference type="NCBI Taxonomy" id="1392251"/>
    <lineage>
        <taxon>Eukaryota</taxon>
        <taxon>Fungi</taxon>
        <taxon>Dikarya</taxon>
        <taxon>Ascomycota</taxon>
        <taxon>Pezizomycotina</taxon>
        <taxon>Dothideomycetes</taxon>
        <taxon>Pleosporomycetidae</taxon>
        <taxon>Pleosporales</taxon>
        <taxon>Massarineae</taxon>
        <taxon>Didymosphaeriaceae</taxon>
        <taxon>Karstenula</taxon>
    </lineage>
</organism>
<proteinExistence type="predicted"/>
<dbReference type="PANTHER" id="PTHR48100:SF1">
    <property type="entry name" value="HISTIDINE PHOSPHATASE FAMILY PROTEIN-RELATED"/>
    <property type="match status" value="1"/>
</dbReference>
<dbReference type="Pfam" id="PF00300">
    <property type="entry name" value="His_Phos_1"/>
    <property type="match status" value="1"/>
</dbReference>
<comment type="caution">
    <text evidence="2">The sequence shown here is derived from an EMBL/GenBank/DDBJ whole genome shotgun (WGS) entry which is preliminary data.</text>
</comment>
<dbReference type="OrthoDB" id="496981at2759"/>
<dbReference type="GO" id="GO:0016791">
    <property type="term" value="F:phosphatase activity"/>
    <property type="evidence" value="ECO:0007669"/>
    <property type="project" value="TreeGrafter"/>
</dbReference>
<evidence type="ECO:0000256" key="1">
    <source>
        <dbReference type="SAM" id="MobiDB-lite"/>
    </source>
</evidence>
<sequence length="325" mass="36413">MSTSASDSPKSFHYEFETLKGYFAQSEDSTDDSKFDFIKEEFGLLERKYDTDTDAGKDQGQGQWRRFEKFVRDLNEKSAVGESVKVLFLGRHGQGFHNVAESKYGTKAWDCYWSMLDGVGDVTWSDALLTEVGQGQAKDVHGLWQKLLPKGIPPPETYYVSPLTRTIETADLSFKGLDLPHDKQYRPYIKELVREALGVHTCDRRSTASHIVKTFPHVTLEPNFSEPDVLWEADYREPRSARQYRLSQLLDDIFDNDDGVCLSLTSHSGAIGSILAAIGHRTFALQTGGVIPVLVKAKRVEGPRSKPPKEPSKAPPMCKEPPVGV</sequence>
<feature type="compositionally biased region" description="Basic and acidic residues" evidence="1">
    <location>
        <begin position="300"/>
        <end position="312"/>
    </location>
</feature>
<name>A0A9P4U6W5_9PLEO</name>
<keyword evidence="3" id="KW-1185">Reference proteome</keyword>
<dbReference type="AlphaFoldDB" id="A0A9P4U6W5"/>
<dbReference type="Gene3D" id="3.40.50.1240">
    <property type="entry name" value="Phosphoglycerate mutase-like"/>
    <property type="match status" value="1"/>
</dbReference>
<feature type="region of interest" description="Disordered" evidence="1">
    <location>
        <begin position="300"/>
        <end position="325"/>
    </location>
</feature>
<accession>A0A9P4U6W5</accession>
<evidence type="ECO:0000313" key="2">
    <source>
        <dbReference type="EMBL" id="KAF2439505.1"/>
    </source>
</evidence>
<dbReference type="SUPFAM" id="SSF53254">
    <property type="entry name" value="Phosphoglycerate mutase-like"/>
    <property type="match status" value="1"/>
</dbReference>
<reference evidence="2" key="1">
    <citation type="journal article" date="2020" name="Stud. Mycol.">
        <title>101 Dothideomycetes genomes: a test case for predicting lifestyles and emergence of pathogens.</title>
        <authorList>
            <person name="Haridas S."/>
            <person name="Albert R."/>
            <person name="Binder M."/>
            <person name="Bloem J."/>
            <person name="Labutti K."/>
            <person name="Salamov A."/>
            <person name="Andreopoulos B."/>
            <person name="Baker S."/>
            <person name="Barry K."/>
            <person name="Bills G."/>
            <person name="Bluhm B."/>
            <person name="Cannon C."/>
            <person name="Castanera R."/>
            <person name="Culley D."/>
            <person name="Daum C."/>
            <person name="Ezra D."/>
            <person name="Gonzalez J."/>
            <person name="Henrissat B."/>
            <person name="Kuo A."/>
            <person name="Liang C."/>
            <person name="Lipzen A."/>
            <person name="Lutzoni F."/>
            <person name="Magnuson J."/>
            <person name="Mondo S."/>
            <person name="Nolan M."/>
            <person name="Ohm R."/>
            <person name="Pangilinan J."/>
            <person name="Park H.-J."/>
            <person name="Ramirez L."/>
            <person name="Alfaro M."/>
            <person name="Sun H."/>
            <person name="Tritt A."/>
            <person name="Yoshinaga Y."/>
            <person name="Zwiers L.-H."/>
            <person name="Turgeon B."/>
            <person name="Goodwin S."/>
            <person name="Spatafora J."/>
            <person name="Crous P."/>
            <person name="Grigoriev I."/>
        </authorList>
    </citation>
    <scope>NUCLEOTIDE SEQUENCE</scope>
    <source>
        <strain evidence="2">CBS 690.94</strain>
    </source>
</reference>